<feature type="transmembrane region" description="Helical" evidence="1">
    <location>
        <begin position="140"/>
        <end position="167"/>
    </location>
</feature>
<proteinExistence type="predicted"/>
<evidence type="ECO:0000313" key="3">
    <source>
        <dbReference type="Proteomes" id="UP001164244"/>
    </source>
</evidence>
<keyword evidence="1" id="KW-0812">Transmembrane</keyword>
<feature type="transmembrane region" description="Helical" evidence="1">
    <location>
        <begin position="99"/>
        <end position="120"/>
    </location>
</feature>
<protein>
    <recommendedName>
        <fullName evidence="4">Niacin ECF transporter S component NiaX</fullName>
    </recommendedName>
</protein>
<dbReference type="RefSeq" id="WP_265138265.1">
    <property type="nucleotide sequence ID" value="NZ_CP110418.1"/>
</dbReference>
<accession>A0AA46X864</accession>
<dbReference type="Proteomes" id="UP001164244">
    <property type="component" value="Chromosome"/>
</dbReference>
<gene>
    <name evidence="2" type="ORF">OKW85_00480</name>
</gene>
<evidence type="ECO:0000256" key="1">
    <source>
        <dbReference type="SAM" id="Phobius"/>
    </source>
</evidence>
<dbReference type="EMBL" id="CP110418">
    <property type="protein sequence ID" value="UZG51115.1"/>
    <property type="molecule type" value="Genomic_DNA"/>
</dbReference>
<sequence>MNSSMYRNLTITALLMALAIMIPIVMPLKVVIPPASYTLASHVPIFLAMFLSRKMAACVVIGSTLGFFVAGFPLVIVMRAASHMIFALMGAYYIKHHPAVLTGGLSFTAFNIVCGIIHAIGEVLACLLFYTTTSMPNIDLVYVVFVLVGGGTVVHSLVDGYISLYIYKAIPGLKPNEHTKGH</sequence>
<reference evidence="2" key="1">
    <citation type="submission" date="2022-11" db="EMBL/GenBank/DDBJ databases">
        <title>Complete genome sequence of Veillonella rogosae KCOM 3468 isolated from human Subgingival dental plaque of Chronic peridontitis Lesion.</title>
        <authorList>
            <person name="Park S.-N."/>
            <person name="Lim Y.K."/>
            <person name="Kook J.-K."/>
        </authorList>
    </citation>
    <scope>NUCLEOTIDE SEQUENCE</scope>
    <source>
        <strain evidence="2">KCOM 3468</strain>
    </source>
</reference>
<dbReference type="KEGG" id="vrg:OKW85_00480"/>
<evidence type="ECO:0000313" key="2">
    <source>
        <dbReference type="EMBL" id="UZG51115.1"/>
    </source>
</evidence>
<name>A0AA46X864_9FIRM</name>
<keyword evidence="1" id="KW-0472">Membrane</keyword>
<evidence type="ECO:0008006" key="4">
    <source>
        <dbReference type="Google" id="ProtNLM"/>
    </source>
</evidence>
<feature type="transmembrane region" description="Helical" evidence="1">
    <location>
        <begin position="51"/>
        <end position="78"/>
    </location>
</feature>
<dbReference type="AlphaFoldDB" id="A0AA46X864"/>
<organism evidence="2 3">
    <name type="scientific">Veillonella rogosae</name>
    <dbReference type="NCBI Taxonomy" id="423477"/>
    <lineage>
        <taxon>Bacteria</taxon>
        <taxon>Bacillati</taxon>
        <taxon>Bacillota</taxon>
        <taxon>Negativicutes</taxon>
        <taxon>Veillonellales</taxon>
        <taxon>Veillonellaceae</taxon>
        <taxon>Veillonella</taxon>
    </lineage>
</organism>
<keyword evidence="1" id="KW-1133">Transmembrane helix</keyword>